<dbReference type="PANTHER" id="PTHR12992:SF11">
    <property type="entry name" value="MITOCHONDRIAL COENZYME A DIPHOSPHATASE NUDT8"/>
    <property type="match status" value="1"/>
</dbReference>
<dbReference type="Proteomes" id="UP000184164">
    <property type="component" value="Unassembled WGS sequence"/>
</dbReference>
<dbReference type="RefSeq" id="WP_083570867.1">
    <property type="nucleotide sequence ID" value="NZ_FQUM01000015.1"/>
</dbReference>
<dbReference type="STRING" id="1484053.SAMN05444274_1154"/>
<evidence type="ECO:0000313" key="9">
    <source>
        <dbReference type="Proteomes" id="UP000184164"/>
    </source>
</evidence>
<protein>
    <submittedName>
        <fullName evidence="8">NUDIX domain-containing protein</fullName>
    </submittedName>
</protein>
<reference evidence="8 9" key="1">
    <citation type="submission" date="2016-11" db="EMBL/GenBank/DDBJ databases">
        <authorList>
            <person name="Jaros S."/>
            <person name="Januszkiewicz K."/>
            <person name="Wedrychowicz H."/>
        </authorList>
    </citation>
    <scope>NUCLEOTIDE SEQUENCE [LARGE SCALE GENOMIC DNA]</scope>
    <source>
        <strain evidence="8 9">DSM 26910</strain>
    </source>
</reference>
<evidence type="ECO:0000256" key="1">
    <source>
        <dbReference type="ARBA" id="ARBA00001936"/>
    </source>
</evidence>
<evidence type="ECO:0000256" key="4">
    <source>
        <dbReference type="ARBA" id="ARBA00022801"/>
    </source>
</evidence>
<keyword evidence="9" id="KW-1185">Reference proteome</keyword>
<dbReference type="AlphaFoldDB" id="A0A1M5FVZ0"/>
<comment type="cofactor">
    <cofactor evidence="2">
        <name>Mg(2+)</name>
        <dbReference type="ChEBI" id="CHEBI:18420"/>
    </cofactor>
</comment>
<dbReference type="InterPro" id="IPR020084">
    <property type="entry name" value="NUDIX_hydrolase_CS"/>
</dbReference>
<dbReference type="OrthoDB" id="9802805at2"/>
<keyword evidence="6" id="KW-0464">Manganese</keyword>
<dbReference type="PROSITE" id="PS00893">
    <property type="entry name" value="NUDIX_BOX"/>
    <property type="match status" value="1"/>
</dbReference>
<keyword evidence="3" id="KW-0479">Metal-binding</keyword>
<dbReference type="Pfam" id="PF00293">
    <property type="entry name" value="NUDIX"/>
    <property type="match status" value="1"/>
</dbReference>
<keyword evidence="5" id="KW-0460">Magnesium</keyword>
<dbReference type="Gene3D" id="3.90.79.10">
    <property type="entry name" value="Nucleoside Triphosphate Pyrophosphohydrolase"/>
    <property type="match status" value="1"/>
</dbReference>
<evidence type="ECO:0000256" key="2">
    <source>
        <dbReference type="ARBA" id="ARBA00001946"/>
    </source>
</evidence>
<gene>
    <name evidence="8" type="ORF">SAMN05444274_1154</name>
</gene>
<evidence type="ECO:0000256" key="3">
    <source>
        <dbReference type="ARBA" id="ARBA00022723"/>
    </source>
</evidence>
<dbReference type="GO" id="GO:0046872">
    <property type="term" value="F:metal ion binding"/>
    <property type="evidence" value="ECO:0007669"/>
    <property type="project" value="UniProtKB-KW"/>
</dbReference>
<dbReference type="InterPro" id="IPR000086">
    <property type="entry name" value="NUDIX_hydrolase_dom"/>
</dbReference>
<comment type="cofactor">
    <cofactor evidence="1">
        <name>Mn(2+)</name>
        <dbReference type="ChEBI" id="CHEBI:29035"/>
    </cofactor>
</comment>
<dbReference type="CDD" id="cd03426">
    <property type="entry name" value="NUDIX_CoAse_Nudt7"/>
    <property type="match status" value="1"/>
</dbReference>
<feature type="domain" description="Nudix hydrolase" evidence="7">
    <location>
        <begin position="42"/>
        <end position="174"/>
    </location>
</feature>
<dbReference type="InterPro" id="IPR045121">
    <property type="entry name" value="CoAse"/>
</dbReference>
<dbReference type="PANTHER" id="PTHR12992">
    <property type="entry name" value="NUDIX HYDROLASE"/>
    <property type="match status" value="1"/>
</dbReference>
<name>A0A1M5FVZ0_9BACT</name>
<evidence type="ECO:0000256" key="6">
    <source>
        <dbReference type="ARBA" id="ARBA00023211"/>
    </source>
</evidence>
<dbReference type="InterPro" id="IPR015797">
    <property type="entry name" value="NUDIX_hydrolase-like_dom_sf"/>
</dbReference>
<dbReference type="SUPFAM" id="SSF55811">
    <property type="entry name" value="Nudix"/>
    <property type="match status" value="1"/>
</dbReference>
<accession>A0A1M5FVZ0</accession>
<dbReference type="PROSITE" id="PS51462">
    <property type="entry name" value="NUDIX"/>
    <property type="match status" value="1"/>
</dbReference>
<dbReference type="GO" id="GO:0010945">
    <property type="term" value="F:coenzyme A diphosphatase activity"/>
    <property type="evidence" value="ECO:0007669"/>
    <property type="project" value="InterPro"/>
</dbReference>
<keyword evidence="4" id="KW-0378">Hydrolase</keyword>
<evidence type="ECO:0000313" key="8">
    <source>
        <dbReference type="EMBL" id="SHF95371.1"/>
    </source>
</evidence>
<evidence type="ECO:0000259" key="7">
    <source>
        <dbReference type="PROSITE" id="PS51462"/>
    </source>
</evidence>
<sequence length="207" mass="23178">MAITAADIKSALAGNLRGIMSHQKMMPPNRKLRAAESDQKRLKPSSVLLLLYAEKEELFACLIKRPSTMKYHAGQVAFPGGRIEQNETAIETALRETYEEIGIEPAAIEILGALSELFVDVSGFLIRPFVGWLRETPTFNINKAEVERTILFPLMKFRGNLEETELETVSGKLKVPCFHFDGEIVWGATAMILSEFYDAIEDGLTRE</sequence>
<evidence type="ECO:0000256" key="5">
    <source>
        <dbReference type="ARBA" id="ARBA00022842"/>
    </source>
</evidence>
<dbReference type="EMBL" id="FQUM01000015">
    <property type="protein sequence ID" value="SHF95371.1"/>
    <property type="molecule type" value="Genomic_DNA"/>
</dbReference>
<organism evidence="8 9">
    <name type="scientific">Mariniphaga anaerophila</name>
    <dbReference type="NCBI Taxonomy" id="1484053"/>
    <lineage>
        <taxon>Bacteria</taxon>
        <taxon>Pseudomonadati</taxon>
        <taxon>Bacteroidota</taxon>
        <taxon>Bacteroidia</taxon>
        <taxon>Marinilabiliales</taxon>
        <taxon>Prolixibacteraceae</taxon>
        <taxon>Mariniphaga</taxon>
    </lineage>
</organism>
<proteinExistence type="predicted"/>